<keyword evidence="2 5" id="KW-0808">Transferase</keyword>
<protein>
    <submittedName>
        <fullName evidence="8">Acetyl-CoA acetyltransferase</fullName>
    </submittedName>
</protein>
<dbReference type="KEGG" id="dti:Desti_0807"/>
<gene>
    <name evidence="8" type="ordered locus">Desti_0807</name>
</gene>
<sequence length="426" mass="45529">MRESDEVTRLYQCCDLSLQKQGYQTVNIKEVVVVSACRTAIGDFLGGLKDVPARDLAIVVGKGAVERAGILPEMIDEICMGQIYSAMQGSLPARQVAMQIGLPFRSAAVTVNQNCSSGMRAVEIASHNIMLGETEIALAVGVESMSSAPYLIPKARSGYRMGPGSIEDHMLHDGLVDELVPGHMGVTAENVAEKYGISRKECDDLAFISHTRAVGAIDKGLFDREIVPVEIRTRKGVTVFSVDEHPIRDVSLEKMSQLPTVFKKDGVVTAANASGINDGASAVVLMSKDKARDLGIKPLMKLLSICSEGCDPKLMGIGPAFAIPKCLGQAGLRFDDIEYWEINEAFAAQWLGVGRVLKSDHGIELDMEKVNHHGSGIALGHPVGNTGVRIIVTLYYEMARLGLTTGGASLCVGGGPAMASLWTTDV</sequence>
<dbReference type="PANTHER" id="PTHR18919:SF107">
    <property type="entry name" value="ACETYL-COA ACETYLTRANSFERASE, CYTOSOLIC"/>
    <property type="match status" value="1"/>
</dbReference>
<reference evidence="9" key="1">
    <citation type="submission" date="2012-06" db="EMBL/GenBank/DDBJ databases">
        <title>Complete sequence of chromosome of Desulfomonile tiedjei DSM 6799.</title>
        <authorList>
            <person name="Lucas S."/>
            <person name="Copeland A."/>
            <person name="Lapidus A."/>
            <person name="Glavina del Rio T."/>
            <person name="Dalin E."/>
            <person name="Tice H."/>
            <person name="Bruce D."/>
            <person name="Goodwin L."/>
            <person name="Pitluck S."/>
            <person name="Peters L."/>
            <person name="Ovchinnikova G."/>
            <person name="Zeytun A."/>
            <person name="Lu M."/>
            <person name="Kyrpides N."/>
            <person name="Mavromatis K."/>
            <person name="Ivanova N."/>
            <person name="Brettin T."/>
            <person name="Detter J.C."/>
            <person name="Han C."/>
            <person name="Larimer F."/>
            <person name="Land M."/>
            <person name="Hauser L."/>
            <person name="Markowitz V."/>
            <person name="Cheng J.-F."/>
            <person name="Hugenholtz P."/>
            <person name="Woyke T."/>
            <person name="Wu D."/>
            <person name="Spring S."/>
            <person name="Schroeder M."/>
            <person name="Brambilla E."/>
            <person name="Klenk H.-P."/>
            <person name="Eisen J.A."/>
        </authorList>
    </citation>
    <scope>NUCLEOTIDE SEQUENCE [LARGE SCALE GENOMIC DNA]</scope>
    <source>
        <strain evidence="9">ATCC 49306 / DSM 6799 / DCB-1</strain>
    </source>
</reference>
<evidence type="ECO:0000256" key="1">
    <source>
        <dbReference type="ARBA" id="ARBA00010982"/>
    </source>
</evidence>
<dbReference type="SUPFAM" id="SSF53901">
    <property type="entry name" value="Thiolase-like"/>
    <property type="match status" value="2"/>
</dbReference>
<dbReference type="EMBL" id="CP003360">
    <property type="protein sequence ID" value="AFM23531.1"/>
    <property type="molecule type" value="Genomic_DNA"/>
</dbReference>
<dbReference type="Pfam" id="PF02803">
    <property type="entry name" value="Thiolase_C"/>
    <property type="match status" value="1"/>
</dbReference>
<dbReference type="HOGENOM" id="CLU_031026_0_0_7"/>
<dbReference type="NCBIfam" id="TIGR01930">
    <property type="entry name" value="AcCoA-C-Actrans"/>
    <property type="match status" value="1"/>
</dbReference>
<dbReference type="PATRIC" id="fig|706587.4.peg.916"/>
<comment type="similarity">
    <text evidence="1 5">Belongs to the thiolase-like superfamily. Thiolase family.</text>
</comment>
<evidence type="ECO:0000256" key="3">
    <source>
        <dbReference type="ARBA" id="ARBA00023315"/>
    </source>
</evidence>
<evidence type="ECO:0000256" key="2">
    <source>
        <dbReference type="ARBA" id="ARBA00022679"/>
    </source>
</evidence>
<dbReference type="InterPro" id="IPR020616">
    <property type="entry name" value="Thiolase_N"/>
</dbReference>
<evidence type="ECO:0000259" key="6">
    <source>
        <dbReference type="Pfam" id="PF00108"/>
    </source>
</evidence>
<dbReference type="InterPro" id="IPR002155">
    <property type="entry name" value="Thiolase"/>
</dbReference>
<feature type="domain" description="Thiolase C-terminal" evidence="7">
    <location>
        <begin position="297"/>
        <end position="421"/>
    </location>
</feature>
<feature type="domain" description="Thiolase N-terminal" evidence="6">
    <location>
        <begin position="31"/>
        <end position="289"/>
    </location>
</feature>
<dbReference type="PROSITE" id="PS00098">
    <property type="entry name" value="THIOLASE_1"/>
    <property type="match status" value="1"/>
</dbReference>
<feature type="active site" description="Proton acceptor" evidence="4">
    <location>
        <position position="411"/>
    </location>
</feature>
<evidence type="ECO:0000256" key="4">
    <source>
        <dbReference type="PIRSR" id="PIRSR000429-1"/>
    </source>
</evidence>
<name>I4C1U0_DESTA</name>
<keyword evidence="3 5" id="KW-0012">Acyltransferase</keyword>
<dbReference type="FunFam" id="3.40.47.10:FF:000010">
    <property type="entry name" value="Acetyl-CoA acetyltransferase (Thiolase)"/>
    <property type="match status" value="1"/>
</dbReference>
<dbReference type="PANTHER" id="PTHR18919">
    <property type="entry name" value="ACETYL-COA C-ACYLTRANSFERASE"/>
    <property type="match status" value="1"/>
</dbReference>
<organism evidence="8 9">
    <name type="scientific">Desulfomonile tiedjei (strain ATCC 49306 / DSM 6799 / DCB-1)</name>
    <dbReference type="NCBI Taxonomy" id="706587"/>
    <lineage>
        <taxon>Bacteria</taxon>
        <taxon>Pseudomonadati</taxon>
        <taxon>Thermodesulfobacteriota</taxon>
        <taxon>Desulfomonilia</taxon>
        <taxon>Desulfomonilales</taxon>
        <taxon>Desulfomonilaceae</taxon>
        <taxon>Desulfomonile</taxon>
    </lineage>
</organism>
<dbReference type="AlphaFoldDB" id="I4C1U0"/>
<evidence type="ECO:0000313" key="9">
    <source>
        <dbReference type="Proteomes" id="UP000006055"/>
    </source>
</evidence>
<dbReference type="CDD" id="cd00751">
    <property type="entry name" value="thiolase"/>
    <property type="match status" value="1"/>
</dbReference>
<dbReference type="PIRSF" id="PIRSF000429">
    <property type="entry name" value="Ac-CoA_Ac_transf"/>
    <property type="match status" value="1"/>
</dbReference>
<dbReference type="InterPro" id="IPR020617">
    <property type="entry name" value="Thiolase_C"/>
</dbReference>
<proteinExistence type="inferred from homology"/>
<evidence type="ECO:0000259" key="7">
    <source>
        <dbReference type="Pfam" id="PF02803"/>
    </source>
</evidence>
<dbReference type="InterPro" id="IPR016039">
    <property type="entry name" value="Thiolase-like"/>
</dbReference>
<dbReference type="Proteomes" id="UP000006055">
    <property type="component" value="Chromosome"/>
</dbReference>
<dbReference type="InterPro" id="IPR020615">
    <property type="entry name" value="Thiolase_acyl_enz_int_AS"/>
</dbReference>
<dbReference type="Gene3D" id="3.40.47.10">
    <property type="match status" value="2"/>
</dbReference>
<accession>I4C1U0</accession>
<dbReference type="GO" id="GO:0003988">
    <property type="term" value="F:acetyl-CoA C-acyltransferase activity"/>
    <property type="evidence" value="ECO:0007669"/>
    <property type="project" value="UniProtKB-ARBA"/>
</dbReference>
<dbReference type="Pfam" id="PF00108">
    <property type="entry name" value="Thiolase_N"/>
    <property type="match status" value="1"/>
</dbReference>
<dbReference type="OrthoDB" id="4565318at2"/>
<dbReference type="eggNOG" id="COG0183">
    <property type="taxonomic scope" value="Bacteria"/>
</dbReference>
<keyword evidence="9" id="KW-1185">Reference proteome</keyword>
<feature type="active site" description="Proton acceptor" evidence="4">
    <location>
        <position position="381"/>
    </location>
</feature>
<evidence type="ECO:0000313" key="8">
    <source>
        <dbReference type="EMBL" id="AFM23531.1"/>
    </source>
</evidence>
<evidence type="ECO:0000256" key="5">
    <source>
        <dbReference type="RuleBase" id="RU003557"/>
    </source>
</evidence>
<dbReference type="STRING" id="706587.Desti_0807"/>
<feature type="active site" description="Acyl-thioester intermediate" evidence="4">
    <location>
        <position position="115"/>
    </location>
</feature>